<protein>
    <submittedName>
        <fullName evidence="1">Putative plasmid partitioning protein</fullName>
    </submittedName>
</protein>
<dbReference type="EMBL" id="AOBS01000017">
    <property type="protein sequence ID" value="EME01668.1"/>
    <property type="molecule type" value="Genomic_DNA"/>
</dbReference>
<comment type="caution">
    <text evidence="1">The sequence shown here is derived from an EMBL/GenBank/DDBJ whole genome shotgun (WGS) entry which is preliminary data.</text>
</comment>
<evidence type="ECO:0000313" key="1">
    <source>
        <dbReference type="EMBL" id="EME01668.1"/>
    </source>
</evidence>
<reference evidence="1 2" key="1">
    <citation type="journal article" date="2013" name="Genome Announc.">
        <title>Draft Genome of Pseudomonas stutzeri Strain NF13, a Nitrogen Fixer Isolated from the Galapagos Rift Hydrothermal Vent.</title>
        <authorList>
            <person name="Pena A."/>
            <person name="Busquets A."/>
            <person name="Gomila M."/>
            <person name="Mayol J."/>
            <person name="Bosch R."/>
            <person name="Nogales B."/>
            <person name="Garcia-Valdes E."/>
            <person name="Bennasar A."/>
            <person name="Lalucat J."/>
        </authorList>
    </citation>
    <scope>NUCLEOTIDE SEQUENCE [LARGE SCALE GENOMIC DNA]</scope>
    <source>
        <strain evidence="1 2">NF13</strain>
    </source>
</reference>
<gene>
    <name evidence="1" type="ORF">B381_03092</name>
</gene>
<evidence type="ECO:0000313" key="2">
    <source>
        <dbReference type="Proteomes" id="UP000011700"/>
    </source>
</evidence>
<name>M2VNT9_STUST</name>
<dbReference type="Proteomes" id="UP000011700">
    <property type="component" value="Unassembled WGS sequence"/>
</dbReference>
<organism evidence="1 2">
    <name type="scientific">Stutzerimonas stutzeri NF13</name>
    <dbReference type="NCBI Taxonomy" id="1212548"/>
    <lineage>
        <taxon>Bacteria</taxon>
        <taxon>Pseudomonadati</taxon>
        <taxon>Pseudomonadota</taxon>
        <taxon>Gammaproteobacteria</taxon>
        <taxon>Pseudomonadales</taxon>
        <taxon>Pseudomonadaceae</taxon>
        <taxon>Stutzerimonas</taxon>
    </lineage>
</organism>
<sequence length="52" mass="5844">MIRLVVVKGYVSRLLMNEAIAAYIRLVRPELGADLKGVLEAISVDVRSMERE</sequence>
<proteinExistence type="predicted"/>
<dbReference type="AlphaFoldDB" id="M2VNT9"/>
<accession>M2VNT9</accession>